<accession>A0A8J4PNE1</accession>
<dbReference type="Proteomes" id="UP000695562">
    <property type="component" value="Unassembled WGS sequence"/>
</dbReference>
<feature type="compositionally biased region" description="Low complexity" evidence="1">
    <location>
        <begin position="389"/>
        <end position="402"/>
    </location>
</feature>
<evidence type="ECO:0000256" key="1">
    <source>
        <dbReference type="SAM" id="MobiDB-lite"/>
    </source>
</evidence>
<feature type="compositionally biased region" description="Acidic residues" evidence="1">
    <location>
        <begin position="447"/>
        <end position="460"/>
    </location>
</feature>
<sequence>MIGNQNIRLLKRIITTTPTKQWLPKRSFCISTKWSEGGGGNGGTATQIVENAIPLDSLSREFKADNEKVRAQDLSALRAQDIPDMISPLLKTTLKLIDIPIEEQREIIMDFMKRHGYQWDDFYTLKYTEFSKEININRVFKLYSGSTQMMLQAVFPEREWEYWKFNKNSVKFEITREMQLQCIRAYGVENNLDTPDKWYRAGLTYIGKIQTSSSPLSTNEIIQLVVEAHPEMKFSKWRFLRAKLDIFDDPAVKQDFIEYFQSVTKKIDHLEDYYLFKCRDFKVNKFLSHMIKQDFNTKYLKFLEFFFPQVEWSEDIYKVIKTSKTNHLSASKKVFTYTIINQHFSYNPEFLLKHNYISNEQYKEIKAKKSDNSITTSRHHLDQIHQDLNNNSIGNSRNNSYNDIDEFDNNYDIDDYDVDESQDRLVAQEDSHYDEYDDDYHDHDDLGQDEEQEYDEEDEYDYQDLENYDYEYSLQKRFGKKKPNPIHKSLGDVEENDTLLVKGTSSVRVLPYKNSKRSKNRIIRESAIIHVPVIDDYLLTNDTPTPRLKRKLEYKKIKLIKVSDPSRIVDAKRIPRQYKGRTSIFNY</sequence>
<keyword evidence="3" id="KW-1185">Reference proteome</keyword>
<evidence type="ECO:0000313" key="3">
    <source>
        <dbReference type="Proteomes" id="UP000695562"/>
    </source>
</evidence>
<protein>
    <submittedName>
        <fullName evidence="2">Uncharacterized protein</fullName>
    </submittedName>
</protein>
<dbReference type="EMBL" id="AJWJ01000410">
    <property type="protein sequence ID" value="KAF2071125.1"/>
    <property type="molecule type" value="Genomic_DNA"/>
</dbReference>
<feature type="compositionally biased region" description="Acidic residues" evidence="1">
    <location>
        <begin position="403"/>
        <end position="415"/>
    </location>
</feature>
<comment type="caution">
    <text evidence="2">The sequence shown here is derived from an EMBL/GenBank/DDBJ whole genome shotgun (WGS) entry which is preliminary data.</text>
</comment>
<evidence type="ECO:0000313" key="2">
    <source>
        <dbReference type="EMBL" id="KAF2071125.1"/>
    </source>
</evidence>
<proteinExistence type="predicted"/>
<gene>
    <name evidence="2" type="ORF">CYY_007554</name>
</gene>
<feature type="region of interest" description="Disordered" evidence="1">
    <location>
        <begin position="434"/>
        <end position="460"/>
    </location>
</feature>
<name>A0A8J4PNE1_9MYCE</name>
<dbReference type="AlphaFoldDB" id="A0A8J4PNE1"/>
<reference evidence="2" key="1">
    <citation type="submission" date="2020-01" db="EMBL/GenBank/DDBJ databases">
        <title>Development of genomics and gene disruption for Polysphondylium violaceum indicates a role for the polyketide synthase stlB in stalk morphogenesis.</title>
        <authorList>
            <person name="Narita B."/>
            <person name="Kawabe Y."/>
            <person name="Kin K."/>
            <person name="Saito T."/>
            <person name="Gibbs R."/>
            <person name="Kuspa A."/>
            <person name="Muzny D."/>
            <person name="Queller D."/>
            <person name="Richards S."/>
            <person name="Strassman J."/>
            <person name="Sucgang R."/>
            <person name="Worley K."/>
            <person name="Schaap P."/>
        </authorList>
    </citation>
    <scope>NUCLEOTIDE SEQUENCE</scope>
    <source>
        <strain evidence="2">QSvi11</strain>
    </source>
</reference>
<feature type="region of interest" description="Disordered" evidence="1">
    <location>
        <begin position="387"/>
        <end position="415"/>
    </location>
</feature>
<organism evidence="2 3">
    <name type="scientific">Polysphondylium violaceum</name>
    <dbReference type="NCBI Taxonomy" id="133409"/>
    <lineage>
        <taxon>Eukaryota</taxon>
        <taxon>Amoebozoa</taxon>
        <taxon>Evosea</taxon>
        <taxon>Eumycetozoa</taxon>
        <taxon>Dictyostelia</taxon>
        <taxon>Dictyosteliales</taxon>
        <taxon>Dictyosteliaceae</taxon>
        <taxon>Polysphondylium</taxon>
    </lineage>
</organism>
<feature type="compositionally biased region" description="Basic and acidic residues" evidence="1">
    <location>
        <begin position="434"/>
        <end position="446"/>
    </location>
</feature>